<dbReference type="GO" id="GO:0016787">
    <property type="term" value="F:hydrolase activity"/>
    <property type="evidence" value="ECO:0007669"/>
    <property type="project" value="UniProtKB-KW"/>
</dbReference>
<dbReference type="InterPro" id="IPR014001">
    <property type="entry name" value="Helicase_ATP-bd"/>
</dbReference>
<dbReference type="InterPro" id="IPR050699">
    <property type="entry name" value="RNA-DNA_Helicase"/>
</dbReference>
<accession>A0A2X2YXQ5</accession>
<dbReference type="InterPro" id="IPR018247">
    <property type="entry name" value="EF_Hand_1_Ca_BS"/>
</dbReference>
<keyword evidence="1" id="KW-0547">Nucleotide-binding</keyword>
<dbReference type="SMART" id="SM00490">
    <property type="entry name" value="HELICc"/>
    <property type="match status" value="1"/>
</dbReference>
<feature type="compositionally biased region" description="Polar residues" evidence="5">
    <location>
        <begin position="750"/>
        <end position="759"/>
    </location>
</feature>
<keyword evidence="2" id="KW-0378">Hydrolase</keyword>
<evidence type="ECO:0000256" key="2">
    <source>
        <dbReference type="ARBA" id="ARBA00022801"/>
    </source>
</evidence>
<dbReference type="Pfam" id="PF12029">
    <property type="entry name" value="DUF3516"/>
    <property type="match status" value="1"/>
</dbReference>
<evidence type="ECO:0000256" key="5">
    <source>
        <dbReference type="SAM" id="MobiDB-lite"/>
    </source>
</evidence>
<dbReference type="PROSITE" id="PS51194">
    <property type="entry name" value="HELICASE_CTER"/>
    <property type="match status" value="1"/>
</dbReference>
<dbReference type="Gene3D" id="3.40.50.300">
    <property type="entry name" value="P-loop containing nucleotide triphosphate hydrolases"/>
    <property type="match status" value="2"/>
</dbReference>
<evidence type="ECO:0000256" key="1">
    <source>
        <dbReference type="ARBA" id="ARBA00022741"/>
    </source>
</evidence>
<dbReference type="PROSITE" id="PS00018">
    <property type="entry name" value="EF_HAND_1"/>
    <property type="match status" value="1"/>
</dbReference>
<feature type="region of interest" description="Disordered" evidence="5">
    <location>
        <begin position="749"/>
        <end position="771"/>
    </location>
</feature>
<dbReference type="SMART" id="SM00487">
    <property type="entry name" value="DEXDc"/>
    <property type="match status" value="1"/>
</dbReference>
<dbReference type="GO" id="GO:0005524">
    <property type="term" value="F:ATP binding"/>
    <property type="evidence" value="ECO:0007669"/>
    <property type="project" value="UniProtKB-KW"/>
</dbReference>
<dbReference type="PROSITE" id="PS51192">
    <property type="entry name" value="HELICASE_ATP_BIND_1"/>
    <property type="match status" value="1"/>
</dbReference>
<evidence type="ECO:0000259" key="7">
    <source>
        <dbReference type="PROSITE" id="PS51194"/>
    </source>
</evidence>
<dbReference type="InterPro" id="IPR027417">
    <property type="entry name" value="P-loop_NTPase"/>
</dbReference>
<dbReference type="GO" id="GO:0004386">
    <property type="term" value="F:helicase activity"/>
    <property type="evidence" value="ECO:0007669"/>
    <property type="project" value="UniProtKB-KW"/>
</dbReference>
<dbReference type="Proteomes" id="UP000250245">
    <property type="component" value="Unassembled WGS sequence"/>
</dbReference>
<reference evidence="8 9" key="1">
    <citation type="submission" date="2018-06" db="EMBL/GenBank/DDBJ databases">
        <authorList>
            <consortium name="Pathogen Informatics"/>
            <person name="Doyle S."/>
        </authorList>
    </citation>
    <scope>NUCLEOTIDE SEQUENCE [LARGE SCALE GENOMIC DNA]</scope>
    <source>
        <strain evidence="8 9">NCTC11820</strain>
    </source>
</reference>
<name>A0A2X2YXQ5_9ACTO</name>
<dbReference type="Pfam" id="PF00270">
    <property type="entry name" value="DEAD"/>
    <property type="match status" value="1"/>
</dbReference>
<feature type="region of interest" description="Disordered" evidence="5">
    <location>
        <begin position="497"/>
        <end position="532"/>
    </location>
</feature>
<dbReference type="EMBL" id="UASJ01000001">
    <property type="protein sequence ID" value="SQB65255.1"/>
    <property type="molecule type" value="Genomic_DNA"/>
</dbReference>
<evidence type="ECO:0000259" key="6">
    <source>
        <dbReference type="PROSITE" id="PS51192"/>
    </source>
</evidence>
<dbReference type="PANTHER" id="PTHR12131:SF1">
    <property type="entry name" value="ATP-DEPENDENT RNA HELICASE SUPV3L1, MITOCHONDRIAL-RELATED"/>
    <property type="match status" value="1"/>
</dbReference>
<dbReference type="InterPro" id="IPR011545">
    <property type="entry name" value="DEAD/DEAH_box_helicase_dom"/>
</dbReference>
<gene>
    <name evidence="8" type="ORF">NCTC11820_01414</name>
</gene>
<feature type="domain" description="Helicase C-terminal" evidence="7">
    <location>
        <begin position="223"/>
        <end position="430"/>
    </location>
</feature>
<dbReference type="GO" id="GO:0003676">
    <property type="term" value="F:nucleic acid binding"/>
    <property type="evidence" value="ECO:0007669"/>
    <property type="project" value="InterPro"/>
</dbReference>
<dbReference type="InterPro" id="IPR001650">
    <property type="entry name" value="Helicase_C-like"/>
</dbReference>
<keyword evidence="4" id="KW-0067">ATP-binding</keyword>
<proteinExistence type="predicted"/>
<evidence type="ECO:0000313" key="9">
    <source>
        <dbReference type="Proteomes" id="UP000250245"/>
    </source>
</evidence>
<dbReference type="PANTHER" id="PTHR12131">
    <property type="entry name" value="ATP-DEPENDENT RNA AND DNA HELICASE"/>
    <property type="match status" value="1"/>
</dbReference>
<dbReference type="GeneID" id="55565308"/>
<evidence type="ECO:0000313" key="8">
    <source>
        <dbReference type="EMBL" id="SQB65255.1"/>
    </source>
</evidence>
<dbReference type="AlphaFoldDB" id="A0A2X2YXQ5"/>
<evidence type="ECO:0000256" key="3">
    <source>
        <dbReference type="ARBA" id="ARBA00022806"/>
    </source>
</evidence>
<sequence>MEALNQLLDDLEDRGALTDPVEVLLAFQEWAESTGRPLYPHQQEAAERLILEDKHLIAPTPTGSGKSLIGVAAILWSLARGGVSYYTAPLKALVSEKFFDLVDLFGAANVGMVTGDGSVNADAPIICATAEILANQALRWGDDLNVDTVVMDEFHYYADPERGWAWQAPLLTLTKTRFVLMSATLGDTTWFAKNLREVTGREVAVLDSAKRPVPLEMSYAAEPLEKILQGLANQDRLPAYVVHPSQRAAVEEAERIASLDLRLGLDSDTATRLKDQVNTVRFHSSFGKTLKPLLLKGIGIHHAGMLPRYRRLVEKLAQAGLLRVISGTDTLGVGINVPIRTVVMTSLVKFDGNKERHLNSREFHQIAGRAGRAGFDTVGYVVAQAPEWEIDNAIALARADGNAKQLEKIKKKKAPEGRTSWTEGTFHRLAQSSPEAMVPRWKITHAMVLNTLQRPGDQAENLNALAYRNHNVLRATGPAKDRNRFADTLQHVLESLEDSGVISERQPVHGDSSESGSGSAGGEGHPQHGNWTLTADLPETFALNQDLAPFALDYLQAFTCRTGSSSADTPAVESAFGDTLDVISVVESVLDNPNAILRAQERAAKDRVFSELKASGADYDERQAALEKTTYPKPLCQELEAAFATYVKANPWARGYFISPKSVIREMVETGQTFQAFETSLKIEFSEGVLLRYLSDAWRALTQIVPEPLKTERFIEVLDWLNDTIDRVDSSLLDEWKFLENPELRKTANLDGTTSASGQDETERAFGERPDGTFDYRLNPAKLGTELHRELFPWLDMLGGDEFERLSAMETKLRSTQGGVSRPLAEIPPITEAGWDRQLGAYWDAHDFMETVGEARHQSNFRIITHPTEADLPAEASISPNGIPENLWLAELTIVDGEGDRDFGFYALVDPEASNEAFHPIWLPLGLWERL</sequence>
<feature type="compositionally biased region" description="Basic and acidic residues" evidence="5">
    <location>
        <begin position="761"/>
        <end position="771"/>
    </location>
</feature>
<organism evidence="8 9">
    <name type="scientific">Mobiluncus curtisii</name>
    <dbReference type="NCBI Taxonomy" id="2051"/>
    <lineage>
        <taxon>Bacteria</taxon>
        <taxon>Bacillati</taxon>
        <taxon>Actinomycetota</taxon>
        <taxon>Actinomycetes</taxon>
        <taxon>Actinomycetales</taxon>
        <taxon>Actinomycetaceae</taxon>
        <taxon>Mobiluncus</taxon>
    </lineage>
</organism>
<keyword evidence="3 8" id="KW-0347">Helicase</keyword>
<protein>
    <submittedName>
        <fullName evidence="8">Ski2-like helicase</fullName>
    </submittedName>
</protein>
<dbReference type="SUPFAM" id="SSF52540">
    <property type="entry name" value="P-loop containing nucleoside triphosphate hydrolases"/>
    <property type="match status" value="1"/>
</dbReference>
<dbReference type="Pfam" id="PF00271">
    <property type="entry name" value="Helicase_C"/>
    <property type="match status" value="1"/>
</dbReference>
<dbReference type="InterPro" id="IPR021904">
    <property type="entry name" value="DUF3516"/>
</dbReference>
<feature type="domain" description="Helicase ATP-binding" evidence="6">
    <location>
        <begin position="47"/>
        <end position="203"/>
    </location>
</feature>
<dbReference type="CDD" id="cd17921">
    <property type="entry name" value="DEXHc_Ski2"/>
    <property type="match status" value="1"/>
</dbReference>
<dbReference type="OMA" id="DEFHFYA"/>
<evidence type="ECO:0000256" key="4">
    <source>
        <dbReference type="ARBA" id="ARBA00022840"/>
    </source>
</evidence>
<dbReference type="RefSeq" id="WP_013189192.1">
    <property type="nucleotide sequence ID" value="NZ_CP068112.1"/>
</dbReference>